<organism evidence="2 3">
    <name type="scientific">Brachionus calyciflorus</name>
    <dbReference type="NCBI Taxonomy" id="104777"/>
    <lineage>
        <taxon>Eukaryota</taxon>
        <taxon>Metazoa</taxon>
        <taxon>Spiralia</taxon>
        <taxon>Gnathifera</taxon>
        <taxon>Rotifera</taxon>
        <taxon>Eurotatoria</taxon>
        <taxon>Monogononta</taxon>
        <taxon>Pseudotrocha</taxon>
        <taxon>Ploima</taxon>
        <taxon>Brachionidae</taxon>
        <taxon>Brachionus</taxon>
    </lineage>
</organism>
<dbReference type="EMBL" id="CAJNOC010000378">
    <property type="protein sequence ID" value="CAF0752750.1"/>
    <property type="molecule type" value="Genomic_DNA"/>
</dbReference>
<keyword evidence="3" id="KW-1185">Reference proteome</keyword>
<dbReference type="AlphaFoldDB" id="A0A813PC69"/>
<accession>A0A813PC69</accession>
<dbReference type="Proteomes" id="UP000663879">
    <property type="component" value="Unassembled WGS sequence"/>
</dbReference>
<keyword evidence="1" id="KW-1133">Transmembrane helix</keyword>
<keyword evidence="1" id="KW-0812">Transmembrane</keyword>
<keyword evidence="1" id="KW-0472">Membrane</keyword>
<dbReference type="Gene3D" id="3.40.50.11350">
    <property type="match status" value="1"/>
</dbReference>
<comment type="caution">
    <text evidence="2">The sequence shown here is derived from an EMBL/GenBank/DDBJ whole genome shotgun (WGS) entry which is preliminary data.</text>
</comment>
<sequence length="383" mass="45903">MNFLKKSLIVMIILILTNLNINFILYTIYDYFFPKKADPNFIYIQYECSTDDLCGGWADRIKGVMSSYAISLLTDRRFLIKMTKNCDLKNILEPNEINWDYEQVPKNITLKSKEIEIGWDFDYYDIFKKDISLFTKLDYINIIKTKAGIMFANSFNQNVNLKNKTEQLGYKQSEFHIAYQFHKWYKKMFKLNSKIQMRYDNFLKRLKPNRDSKLICCQIRKGDPNQREQRDEFVEQNFWNFINQTFLISNNYSSNFKIFVTSDLEYVKLDAKDYFKNNEVIFNENSSLHIDQVLMSDNECEKMENVLLDFHLMQNCDIGVVSHSGYGILSLWNRPDPFKDLYVYSKEFDYLDLKNAEDRNKFFSNFKNLKFIKYSKLGDIFFQ</sequence>
<evidence type="ECO:0000313" key="3">
    <source>
        <dbReference type="Proteomes" id="UP000663879"/>
    </source>
</evidence>
<protein>
    <submittedName>
        <fullName evidence="2">Uncharacterized protein</fullName>
    </submittedName>
</protein>
<evidence type="ECO:0000313" key="2">
    <source>
        <dbReference type="EMBL" id="CAF0752750.1"/>
    </source>
</evidence>
<reference evidence="2" key="1">
    <citation type="submission" date="2021-02" db="EMBL/GenBank/DDBJ databases">
        <authorList>
            <person name="Nowell W R."/>
        </authorList>
    </citation>
    <scope>NUCLEOTIDE SEQUENCE</scope>
    <source>
        <strain evidence="2">Ploen Becks lab</strain>
    </source>
</reference>
<proteinExistence type="predicted"/>
<name>A0A813PC69_9BILA</name>
<evidence type="ECO:0000256" key="1">
    <source>
        <dbReference type="SAM" id="Phobius"/>
    </source>
</evidence>
<gene>
    <name evidence="2" type="ORF">OXX778_LOCUS4006</name>
</gene>
<dbReference type="OrthoDB" id="428346at2759"/>
<feature type="transmembrane region" description="Helical" evidence="1">
    <location>
        <begin position="7"/>
        <end position="29"/>
    </location>
</feature>